<proteinExistence type="predicted"/>
<keyword evidence="1" id="KW-0560">Oxidoreductase</keyword>
<dbReference type="EMBL" id="JAKGTI010000001">
    <property type="protein sequence ID" value="MCF4098262.1"/>
    <property type="molecule type" value="Genomic_DNA"/>
</dbReference>
<dbReference type="PANTHER" id="PTHR13847:SF281">
    <property type="entry name" value="FAD DEPENDENT OXIDOREDUCTASE DOMAIN-CONTAINING PROTEIN"/>
    <property type="match status" value="1"/>
</dbReference>
<evidence type="ECO:0000259" key="2">
    <source>
        <dbReference type="Pfam" id="PF01266"/>
    </source>
</evidence>
<dbReference type="InterPro" id="IPR006076">
    <property type="entry name" value="FAD-dep_OxRdtase"/>
</dbReference>
<accession>A0ABS9E5X6</accession>
<organism evidence="3 4">
    <name type="scientific">Maritalea mediterranea</name>
    <dbReference type="NCBI Taxonomy" id="2909667"/>
    <lineage>
        <taxon>Bacteria</taxon>
        <taxon>Pseudomonadati</taxon>
        <taxon>Pseudomonadota</taxon>
        <taxon>Alphaproteobacteria</taxon>
        <taxon>Hyphomicrobiales</taxon>
        <taxon>Devosiaceae</taxon>
        <taxon>Maritalea</taxon>
    </lineage>
</organism>
<dbReference type="Proteomes" id="UP001201217">
    <property type="component" value="Unassembled WGS sequence"/>
</dbReference>
<name>A0ABS9E5X6_9HYPH</name>
<evidence type="ECO:0000313" key="3">
    <source>
        <dbReference type="EMBL" id="MCF4098262.1"/>
    </source>
</evidence>
<evidence type="ECO:0000313" key="4">
    <source>
        <dbReference type="Proteomes" id="UP001201217"/>
    </source>
</evidence>
<dbReference type="InterPro" id="IPR036188">
    <property type="entry name" value="FAD/NAD-bd_sf"/>
</dbReference>
<comment type="caution">
    <text evidence="3">The sequence shown here is derived from an EMBL/GenBank/DDBJ whole genome shotgun (WGS) entry which is preliminary data.</text>
</comment>
<sequence length="445" mass="48680">MGARAFVAEYVMIDVLTANDVTGQYPLSYYAAQRPAPAPHRPLMGHNTADVCIIGGGFTGLSAALHLAREGYDVALLEAHRIGWGASGRNGGQLGSGQRLDQITLEGLVGEPNAHRLWDIAEAGKQLVKSLVFDHGIDCDYTPGIIEADHKARFVEESHRYVEKLNREYGYEPFSALGKDEMRQHVASNQYFGGTLDKGAGHLNPLAFCFGLAALAHKAGTRIYENSRVTQIEPGAKVWVETTNGTIKADHVILGCNGYVGELNKRVSARVMPINSFIVATEPLGEDRAKALIPENEAVADSRFVVNYFRRTPDHRLLFGGGETYSLRFPPDLATISRKPMLNVFPQLADAQIDYAWGGTLGITMKRLPHFVRLDRNIYSASGFSGHGLGMATMAGQILAELTQGQAEKFDLMASLPSPRFPGGPPLRGPLLYLAMTYYAMRDRF</sequence>
<evidence type="ECO:0000256" key="1">
    <source>
        <dbReference type="ARBA" id="ARBA00023002"/>
    </source>
</evidence>
<dbReference type="Gene3D" id="3.30.9.10">
    <property type="entry name" value="D-Amino Acid Oxidase, subunit A, domain 2"/>
    <property type="match status" value="1"/>
</dbReference>
<protein>
    <submittedName>
        <fullName evidence="3">FAD-binding oxidoreductase</fullName>
    </submittedName>
</protein>
<dbReference type="Pfam" id="PF01266">
    <property type="entry name" value="DAO"/>
    <property type="match status" value="1"/>
</dbReference>
<reference evidence="3 4" key="1">
    <citation type="submission" date="2022-01" db="EMBL/GenBank/DDBJ databases">
        <title>Maritalea mediterranea sp. nov., isolated from marine plastic residues from the Malva-rosa beach (Valencia, Spain).</title>
        <authorList>
            <person name="Vidal-Verdu A."/>
            <person name="Molina-Menor E."/>
            <person name="Pascual J."/>
            <person name="Pereto J."/>
            <person name="Porcar M."/>
        </authorList>
    </citation>
    <scope>NUCLEOTIDE SEQUENCE [LARGE SCALE GENOMIC DNA]</scope>
    <source>
        <strain evidence="3 4">P4.10X</strain>
    </source>
</reference>
<dbReference type="SUPFAM" id="SSF51905">
    <property type="entry name" value="FAD/NAD(P)-binding domain"/>
    <property type="match status" value="1"/>
</dbReference>
<gene>
    <name evidence="3" type="ORF">L1I42_07135</name>
</gene>
<keyword evidence="4" id="KW-1185">Reference proteome</keyword>
<feature type="domain" description="FAD dependent oxidoreductase" evidence="2">
    <location>
        <begin position="50"/>
        <end position="402"/>
    </location>
</feature>
<dbReference type="Gene3D" id="3.50.50.60">
    <property type="entry name" value="FAD/NAD(P)-binding domain"/>
    <property type="match status" value="1"/>
</dbReference>
<dbReference type="PANTHER" id="PTHR13847">
    <property type="entry name" value="SARCOSINE DEHYDROGENASE-RELATED"/>
    <property type="match status" value="1"/>
</dbReference>